<evidence type="ECO:0000313" key="2">
    <source>
        <dbReference type="Proteomes" id="UP000192140"/>
    </source>
</evidence>
<protein>
    <submittedName>
        <fullName evidence="1">Uncharacterized protein</fullName>
    </submittedName>
</protein>
<reference evidence="1" key="1">
    <citation type="submission" date="2016-01" db="EMBL/GenBank/DDBJ databases">
        <authorList>
            <person name="Regsiter A."/>
            <person name="william w."/>
        </authorList>
    </citation>
    <scope>NUCLEOTIDE SEQUENCE</scope>
    <source>
        <strain evidence="1">NCPPB 1641</strain>
    </source>
</reference>
<keyword evidence="2" id="KW-1185">Reference proteome</keyword>
<dbReference type="EMBL" id="FCNP01000049">
    <property type="protein sequence ID" value="CVI63180.1"/>
    <property type="molecule type" value="Genomic_DNA"/>
</dbReference>
<dbReference type="Proteomes" id="UP000192140">
    <property type="component" value="Unassembled WGS sequence"/>
</dbReference>
<dbReference type="AlphaFoldDB" id="A0A1S7U8E5"/>
<name>A0A1S7U8E5_9HYPH</name>
<accession>A0A1S7U8E5</accession>
<comment type="caution">
    <text evidence="1">The sequence shown here is derived from an EMBL/GenBank/DDBJ whole genome shotgun (WGS) entry which is preliminary data.</text>
</comment>
<sequence>MVKFREWCCLIGAPNEKYCSWRSDQPCPQSRAHRGFGAFVLLFDSMRAKEFFQEITSLMIPYKNKPPRHQIAMIGDTACEHQYLV</sequence>
<proteinExistence type="predicted"/>
<gene>
    <name evidence="1" type="ORF">AGR7A_pAt20127</name>
</gene>
<organism evidence="1 2">
    <name type="scientific">Agrobacterium deltaense NCPPB 1641</name>
    <dbReference type="NCBI Taxonomy" id="1183425"/>
    <lineage>
        <taxon>Bacteria</taxon>
        <taxon>Pseudomonadati</taxon>
        <taxon>Pseudomonadota</taxon>
        <taxon>Alphaproteobacteria</taxon>
        <taxon>Hyphomicrobiales</taxon>
        <taxon>Rhizobiaceae</taxon>
        <taxon>Rhizobium/Agrobacterium group</taxon>
        <taxon>Agrobacterium</taxon>
    </lineage>
</organism>
<evidence type="ECO:0000313" key="1">
    <source>
        <dbReference type="EMBL" id="CVI63180.1"/>
    </source>
</evidence>